<gene>
    <name evidence="1" type="ORF">METBISCDRAFT_25520</name>
</gene>
<organism evidence="1 2">
    <name type="scientific">Metschnikowia bicuspidata</name>
    <dbReference type="NCBI Taxonomy" id="27322"/>
    <lineage>
        <taxon>Eukaryota</taxon>
        <taxon>Fungi</taxon>
        <taxon>Dikarya</taxon>
        <taxon>Ascomycota</taxon>
        <taxon>Saccharomycotina</taxon>
        <taxon>Pichiomycetes</taxon>
        <taxon>Metschnikowiaceae</taxon>
        <taxon>Metschnikowia</taxon>
    </lineage>
</organism>
<proteinExistence type="predicted"/>
<dbReference type="Proteomes" id="UP000268321">
    <property type="component" value="Unassembled WGS sequence"/>
</dbReference>
<dbReference type="EMBL" id="ML004430">
    <property type="protein sequence ID" value="RKP32579.1"/>
    <property type="molecule type" value="Genomic_DNA"/>
</dbReference>
<keyword evidence="2" id="KW-1185">Reference proteome</keyword>
<evidence type="ECO:0000313" key="2">
    <source>
        <dbReference type="Proteomes" id="UP000268321"/>
    </source>
</evidence>
<accession>A0A4V1J3M5</accession>
<evidence type="ECO:0000313" key="1">
    <source>
        <dbReference type="EMBL" id="RKP32579.1"/>
    </source>
</evidence>
<sequence>MFESRNLLQRFANLSMRVPINNIKSGENEMAYVDFYLRRQSDVYSVLLTWRVVELIHELNLVYLELLCTSPDEKNESMKTLIEDMQKLEDFIRDHAPLKRHLLILKGVVSPSDTPALMKPIQTDIQDYLFKLDAVYEDPQITDGDSECDKSSNKTLAEPTSILPNKIALNRSILYSLNIVDEEKIAVLVTAVFSYYVHDERNLKLLQLLQLLKLRQVDQQISLFTLNCFLKLLCVAISSEDDVKSAGNEQFKSLLEVIDPESCKVLKLLAKLIRGWLNAKGKKECLMQELLSSLSDFVVSKSLSLNAI</sequence>
<protein>
    <submittedName>
        <fullName evidence="1">Uncharacterized protein</fullName>
    </submittedName>
</protein>
<reference evidence="2" key="1">
    <citation type="journal article" date="2018" name="Nat. Microbiol.">
        <title>Leveraging single-cell genomics to expand the fungal tree of life.</title>
        <authorList>
            <person name="Ahrendt S.R."/>
            <person name="Quandt C.A."/>
            <person name="Ciobanu D."/>
            <person name="Clum A."/>
            <person name="Salamov A."/>
            <person name="Andreopoulos B."/>
            <person name="Cheng J.F."/>
            <person name="Woyke T."/>
            <person name="Pelin A."/>
            <person name="Henrissat B."/>
            <person name="Reynolds N.K."/>
            <person name="Benny G.L."/>
            <person name="Smith M.E."/>
            <person name="James T.Y."/>
            <person name="Grigoriev I.V."/>
        </authorList>
    </citation>
    <scope>NUCLEOTIDE SEQUENCE [LARGE SCALE GENOMIC DNA]</scope>
    <source>
        <strain evidence="2">Baker2002</strain>
    </source>
</reference>
<name>A0A4V1J3M5_9ASCO</name>
<dbReference type="AlphaFoldDB" id="A0A4V1J3M5"/>
<dbReference type="OrthoDB" id="2133190at2759"/>